<reference evidence="4 5" key="1">
    <citation type="journal article" date="2018" name="Environ. Microbiol.">
        <title>Novel energy conservation strategies and behaviour of Pelotomaculum schinkii driving syntrophic propionate catabolism.</title>
        <authorList>
            <person name="Hidalgo-Ahumada C.A.P."/>
            <person name="Nobu M.K."/>
            <person name="Narihiro T."/>
            <person name="Tamaki H."/>
            <person name="Liu W.T."/>
            <person name="Kamagata Y."/>
            <person name="Stams A.J.M."/>
            <person name="Imachi H."/>
            <person name="Sousa D.Z."/>
        </authorList>
    </citation>
    <scope>NUCLEOTIDE SEQUENCE [LARGE SCALE GENOMIC DNA]</scope>
    <source>
        <strain evidence="4 5">HH</strain>
    </source>
</reference>
<dbReference type="RefSeq" id="WP_190259417.1">
    <property type="nucleotide sequence ID" value="NZ_QFGA01000004.1"/>
</dbReference>
<dbReference type="Gene3D" id="1.10.357.10">
    <property type="entry name" value="Tetracycline Repressor, domain 2"/>
    <property type="match status" value="1"/>
</dbReference>
<dbReference type="SUPFAM" id="SSF46689">
    <property type="entry name" value="Homeodomain-like"/>
    <property type="match status" value="1"/>
</dbReference>
<keyword evidence="1 2" id="KW-0238">DNA-binding</keyword>
<feature type="DNA-binding region" description="H-T-H motif" evidence="2">
    <location>
        <begin position="37"/>
        <end position="56"/>
    </location>
</feature>
<dbReference type="PANTHER" id="PTHR43479">
    <property type="entry name" value="ACREF/ENVCD OPERON REPRESSOR-RELATED"/>
    <property type="match status" value="1"/>
</dbReference>
<dbReference type="InterPro" id="IPR009057">
    <property type="entry name" value="Homeodomain-like_sf"/>
</dbReference>
<evidence type="ECO:0000256" key="2">
    <source>
        <dbReference type="PROSITE-ProRule" id="PRU00335"/>
    </source>
</evidence>
<name>A0A4Y7R5M2_9FIRM</name>
<dbReference type="PANTHER" id="PTHR43479:SF11">
    <property type="entry name" value="ACREF_ENVCD OPERON REPRESSOR-RELATED"/>
    <property type="match status" value="1"/>
</dbReference>
<organism evidence="4 5">
    <name type="scientific">Pelotomaculum schinkii</name>
    <dbReference type="NCBI Taxonomy" id="78350"/>
    <lineage>
        <taxon>Bacteria</taxon>
        <taxon>Bacillati</taxon>
        <taxon>Bacillota</taxon>
        <taxon>Clostridia</taxon>
        <taxon>Eubacteriales</taxon>
        <taxon>Desulfotomaculaceae</taxon>
        <taxon>Pelotomaculum</taxon>
    </lineage>
</organism>
<evidence type="ECO:0000313" key="4">
    <source>
        <dbReference type="EMBL" id="TEB04245.1"/>
    </source>
</evidence>
<dbReference type="InterPro" id="IPR036271">
    <property type="entry name" value="Tet_transcr_reg_TetR-rel_C_sf"/>
</dbReference>
<evidence type="ECO:0000256" key="1">
    <source>
        <dbReference type="ARBA" id="ARBA00023125"/>
    </source>
</evidence>
<dbReference type="InterPro" id="IPR050624">
    <property type="entry name" value="HTH-type_Tx_Regulator"/>
</dbReference>
<gene>
    <name evidence="4" type="primary">fadR_3</name>
    <name evidence="4" type="ORF">Psch_03970</name>
</gene>
<dbReference type="Proteomes" id="UP000298324">
    <property type="component" value="Unassembled WGS sequence"/>
</dbReference>
<dbReference type="GO" id="GO:0003677">
    <property type="term" value="F:DNA binding"/>
    <property type="evidence" value="ECO:0007669"/>
    <property type="project" value="UniProtKB-UniRule"/>
</dbReference>
<comment type="caution">
    <text evidence="4">The sequence shown here is derived from an EMBL/GenBank/DDBJ whole genome shotgun (WGS) entry which is preliminary data.</text>
</comment>
<dbReference type="InterPro" id="IPR023772">
    <property type="entry name" value="DNA-bd_HTH_TetR-type_CS"/>
</dbReference>
<dbReference type="PROSITE" id="PS50977">
    <property type="entry name" value="HTH_TETR_2"/>
    <property type="match status" value="1"/>
</dbReference>
<proteinExistence type="predicted"/>
<dbReference type="Pfam" id="PF17932">
    <property type="entry name" value="TetR_C_24"/>
    <property type="match status" value="1"/>
</dbReference>
<dbReference type="InterPro" id="IPR041490">
    <property type="entry name" value="KstR2_TetR_C"/>
</dbReference>
<sequence>MSQLPFTEVFKGGKEGRQYIFESAAGVFTKKGYHKTTVEEIAAAIGVSKGTIYYYFKNKEELYLAIIREGIDLFHEQLAKAAQSPASPQDKIRKLIRGHFIFCEKEKDLVFLFLKELGSTDFSREILADMLAKCLQVFRNVLEEGIAKKVFRPVNPEIITSALFGMLTITAFHYLSYSRGIPLEPASLALEDIFFNGICR</sequence>
<feature type="domain" description="HTH tetR-type" evidence="3">
    <location>
        <begin position="14"/>
        <end position="74"/>
    </location>
</feature>
<dbReference type="Pfam" id="PF00440">
    <property type="entry name" value="TetR_N"/>
    <property type="match status" value="1"/>
</dbReference>
<dbReference type="InterPro" id="IPR001647">
    <property type="entry name" value="HTH_TetR"/>
</dbReference>
<dbReference type="AlphaFoldDB" id="A0A4Y7R5M2"/>
<dbReference type="EMBL" id="QFGA01000004">
    <property type="protein sequence ID" value="TEB04245.1"/>
    <property type="molecule type" value="Genomic_DNA"/>
</dbReference>
<dbReference type="SUPFAM" id="SSF48498">
    <property type="entry name" value="Tetracyclin repressor-like, C-terminal domain"/>
    <property type="match status" value="1"/>
</dbReference>
<evidence type="ECO:0000313" key="5">
    <source>
        <dbReference type="Proteomes" id="UP000298324"/>
    </source>
</evidence>
<dbReference type="Gene3D" id="1.10.10.60">
    <property type="entry name" value="Homeodomain-like"/>
    <property type="match status" value="1"/>
</dbReference>
<evidence type="ECO:0000259" key="3">
    <source>
        <dbReference type="PROSITE" id="PS50977"/>
    </source>
</evidence>
<accession>A0A4Y7R5M2</accession>
<protein>
    <submittedName>
        <fullName evidence="4">Fatty acid metabolism regulator protein</fullName>
    </submittedName>
</protein>
<dbReference type="PROSITE" id="PS01081">
    <property type="entry name" value="HTH_TETR_1"/>
    <property type="match status" value="1"/>
</dbReference>
<keyword evidence="5" id="KW-1185">Reference proteome</keyword>
<dbReference type="PRINTS" id="PR00455">
    <property type="entry name" value="HTHTETR"/>
</dbReference>